<dbReference type="Proteomes" id="UP001372338">
    <property type="component" value="Unassembled WGS sequence"/>
</dbReference>
<reference evidence="2 3" key="1">
    <citation type="submission" date="2024-01" db="EMBL/GenBank/DDBJ databases">
        <title>The genomes of 5 underutilized Papilionoideae crops provide insights into root nodulation and disease resistanc.</title>
        <authorList>
            <person name="Yuan L."/>
        </authorList>
    </citation>
    <scope>NUCLEOTIDE SEQUENCE [LARGE SCALE GENOMIC DNA]</scope>
    <source>
        <strain evidence="2">ZHUSHIDOU_FW_LH</strain>
        <tissue evidence="2">Leaf</tissue>
    </source>
</reference>
<feature type="region of interest" description="Disordered" evidence="1">
    <location>
        <begin position="1"/>
        <end position="25"/>
    </location>
</feature>
<evidence type="ECO:0000313" key="3">
    <source>
        <dbReference type="Proteomes" id="UP001372338"/>
    </source>
</evidence>
<sequence>MSLALSLVPQSRHHHSPRRRHHETAQAAEATRSGTAIAIFTGAASLFLLRSIVEVTNDILKIKQDIEAELFGEAQSWGHAESNVIHQKYRISLDEIINDLCPLFWVALFSLLDSWGSSSSSAAFVSLQYARKLVSYHNEYCETCSSFLHLVFLSLELRLVLCYILFN</sequence>
<name>A0AAN9IJK8_CROPI</name>
<keyword evidence="3" id="KW-1185">Reference proteome</keyword>
<evidence type="ECO:0000313" key="2">
    <source>
        <dbReference type="EMBL" id="KAK7281364.1"/>
    </source>
</evidence>
<organism evidence="2 3">
    <name type="scientific">Crotalaria pallida</name>
    <name type="common">Smooth rattlebox</name>
    <name type="synonym">Crotalaria striata</name>
    <dbReference type="NCBI Taxonomy" id="3830"/>
    <lineage>
        <taxon>Eukaryota</taxon>
        <taxon>Viridiplantae</taxon>
        <taxon>Streptophyta</taxon>
        <taxon>Embryophyta</taxon>
        <taxon>Tracheophyta</taxon>
        <taxon>Spermatophyta</taxon>
        <taxon>Magnoliopsida</taxon>
        <taxon>eudicotyledons</taxon>
        <taxon>Gunneridae</taxon>
        <taxon>Pentapetalae</taxon>
        <taxon>rosids</taxon>
        <taxon>fabids</taxon>
        <taxon>Fabales</taxon>
        <taxon>Fabaceae</taxon>
        <taxon>Papilionoideae</taxon>
        <taxon>50 kb inversion clade</taxon>
        <taxon>genistoids sensu lato</taxon>
        <taxon>core genistoids</taxon>
        <taxon>Crotalarieae</taxon>
        <taxon>Crotalaria</taxon>
    </lineage>
</organism>
<evidence type="ECO:0000256" key="1">
    <source>
        <dbReference type="SAM" id="MobiDB-lite"/>
    </source>
</evidence>
<dbReference type="EMBL" id="JAYWIO010000002">
    <property type="protein sequence ID" value="KAK7281364.1"/>
    <property type="molecule type" value="Genomic_DNA"/>
</dbReference>
<gene>
    <name evidence="2" type="ORF">RIF29_09295</name>
</gene>
<feature type="compositionally biased region" description="Basic residues" evidence="1">
    <location>
        <begin position="11"/>
        <end position="22"/>
    </location>
</feature>
<protein>
    <submittedName>
        <fullName evidence="2">Uncharacterized protein</fullName>
    </submittedName>
</protein>
<dbReference type="AlphaFoldDB" id="A0AAN9IJK8"/>
<comment type="caution">
    <text evidence="2">The sequence shown here is derived from an EMBL/GenBank/DDBJ whole genome shotgun (WGS) entry which is preliminary data.</text>
</comment>
<accession>A0AAN9IJK8</accession>
<proteinExistence type="predicted"/>